<reference evidence="2 3" key="1">
    <citation type="journal article" date="2014" name="BMC Genomics">
        <title>Adaptive genomic structural variation in the grape powdery mildew pathogen, Erysiphe necator.</title>
        <authorList>
            <person name="Jones L."/>
            <person name="Riaz S."/>
            <person name="Morales-Cruz A."/>
            <person name="Amrine K.C."/>
            <person name="McGuire B."/>
            <person name="Gubler W.D."/>
            <person name="Walker M.A."/>
            <person name="Cantu D."/>
        </authorList>
    </citation>
    <scope>NUCLEOTIDE SEQUENCE [LARGE SCALE GENOMIC DNA]</scope>
    <source>
        <strain evidence="3">c</strain>
    </source>
</reference>
<dbReference type="EMBL" id="JNVN01000255">
    <property type="protein sequence ID" value="KHJ35786.1"/>
    <property type="molecule type" value="Genomic_DNA"/>
</dbReference>
<feature type="region of interest" description="Disordered" evidence="1">
    <location>
        <begin position="107"/>
        <end position="313"/>
    </location>
</feature>
<feature type="compositionally biased region" description="Basic and acidic residues" evidence="1">
    <location>
        <begin position="476"/>
        <end position="488"/>
    </location>
</feature>
<sequence>MDAATVEPIGEIASAENPLPEDSSSNDVSVDLGSGEKAALQKVEDEAIIEQSVIQKSQGEIFSDPVAEKLNLEDSSKDSLFNVDNGEKSVDVGIAIADHLMKNSMNEDLSGTKSITDDLTQSSSSKGRNSTGIDSNDHKSVYLGGVTKSYDQNRDKVSSRSYNKIDKYLGQGHTSKKSVSNHSPENKGPAGVLASFLTKDSNNSKNIDKKSENSRHRSYKRTESLTKSSREDFDGNYSNIEKSNEPNLKFQSSSSRHQKRSHHHDRHISELSSNKNLEQTPENSISYEKRKSVKRSQKSSHTQINNDSCSKENTRILLKSPEKFTHLSNIVDSLSPNESHESTSKLMDKKKKYVVKSAPFVADQKPHVKEKPSKIPPSKFPLLDRVRLSLDGDRPPITKEKDLSRHHSSSERSHQRIRDDRERYRKLAEREARKAKKETEKKISAAQKEVAAEARYLHEKEAEERRLRREKRRKRREEQDRAQDDRNSSTHLRRSQTQTKVSKSKSHRSRDNVKHCSESFPRSHSEPRPEKTSEHHQPYTSSRVKEKEKSRGALRFLWSTAKKVFK</sequence>
<keyword evidence="3" id="KW-1185">Reference proteome</keyword>
<proteinExistence type="predicted"/>
<feature type="compositionally biased region" description="Polar residues" evidence="1">
    <location>
        <begin position="270"/>
        <end position="286"/>
    </location>
</feature>
<feature type="compositionally biased region" description="Basic and acidic residues" evidence="1">
    <location>
        <begin position="386"/>
        <end position="443"/>
    </location>
</feature>
<feature type="compositionally biased region" description="Basic and acidic residues" evidence="1">
    <location>
        <begin position="151"/>
        <end position="167"/>
    </location>
</feature>
<dbReference type="STRING" id="52586.A0A0B1PG19"/>
<dbReference type="HOGENOM" id="CLU_481622_0_0_1"/>
<evidence type="ECO:0000256" key="1">
    <source>
        <dbReference type="SAM" id="MobiDB-lite"/>
    </source>
</evidence>
<feature type="compositionally biased region" description="Basic and acidic residues" evidence="1">
    <location>
        <begin position="450"/>
        <end position="467"/>
    </location>
</feature>
<comment type="caution">
    <text evidence="2">The sequence shown here is derived from an EMBL/GenBank/DDBJ whole genome shotgun (WGS) entry which is preliminary data.</text>
</comment>
<protein>
    <submittedName>
        <fullName evidence="2">Uncharacterized protein</fullName>
    </submittedName>
</protein>
<evidence type="ECO:0000313" key="2">
    <source>
        <dbReference type="EMBL" id="KHJ35786.1"/>
    </source>
</evidence>
<feature type="compositionally biased region" description="Polar residues" evidence="1">
    <location>
        <begin position="236"/>
        <end position="251"/>
    </location>
</feature>
<accession>A0A0B1PG19</accession>
<name>A0A0B1PG19_UNCNE</name>
<feature type="region of interest" description="Disordered" evidence="1">
    <location>
        <begin position="386"/>
        <end position="553"/>
    </location>
</feature>
<feature type="compositionally biased region" description="Basic and acidic residues" evidence="1">
    <location>
        <begin position="206"/>
        <end position="233"/>
    </location>
</feature>
<feature type="compositionally biased region" description="Basic residues" evidence="1">
    <location>
        <begin position="256"/>
        <end position="266"/>
    </location>
</feature>
<feature type="region of interest" description="Disordered" evidence="1">
    <location>
        <begin position="1"/>
        <end position="31"/>
    </location>
</feature>
<feature type="compositionally biased region" description="Polar residues" evidence="1">
    <location>
        <begin position="107"/>
        <end position="134"/>
    </location>
</feature>
<organism evidence="2 3">
    <name type="scientific">Uncinula necator</name>
    <name type="common">Grape powdery mildew</name>
    <dbReference type="NCBI Taxonomy" id="52586"/>
    <lineage>
        <taxon>Eukaryota</taxon>
        <taxon>Fungi</taxon>
        <taxon>Dikarya</taxon>
        <taxon>Ascomycota</taxon>
        <taxon>Pezizomycotina</taxon>
        <taxon>Leotiomycetes</taxon>
        <taxon>Erysiphales</taxon>
        <taxon>Erysiphaceae</taxon>
        <taxon>Erysiphe</taxon>
    </lineage>
</organism>
<dbReference type="Proteomes" id="UP000030854">
    <property type="component" value="Unassembled WGS sequence"/>
</dbReference>
<feature type="compositionally biased region" description="Basic and acidic residues" evidence="1">
    <location>
        <begin position="509"/>
        <end position="551"/>
    </location>
</feature>
<evidence type="ECO:0000313" key="3">
    <source>
        <dbReference type="Proteomes" id="UP000030854"/>
    </source>
</evidence>
<gene>
    <name evidence="2" type="ORF">EV44_g1237</name>
</gene>
<dbReference type="AlphaFoldDB" id="A0A0B1PG19"/>